<dbReference type="EMBL" id="JBIAQY010000008">
    <property type="protein sequence ID" value="MFF3570886.1"/>
    <property type="molecule type" value="Genomic_DNA"/>
</dbReference>
<comment type="caution">
    <text evidence="1">The sequence shown here is derived from an EMBL/GenBank/DDBJ whole genome shotgun (WGS) entry which is preliminary data.</text>
</comment>
<evidence type="ECO:0000313" key="2">
    <source>
        <dbReference type="Proteomes" id="UP001601992"/>
    </source>
</evidence>
<proteinExistence type="predicted"/>
<protein>
    <submittedName>
        <fullName evidence="1">Uncharacterized protein</fullName>
    </submittedName>
</protein>
<gene>
    <name evidence="1" type="ORF">ACFYXQ_24175</name>
</gene>
<keyword evidence="2" id="KW-1185">Reference proteome</keyword>
<evidence type="ECO:0000313" key="1">
    <source>
        <dbReference type="EMBL" id="MFF3570886.1"/>
    </source>
</evidence>
<dbReference type="Proteomes" id="UP001601992">
    <property type="component" value="Unassembled WGS sequence"/>
</dbReference>
<reference evidence="1 2" key="1">
    <citation type="submission" date="2024-10" db="EMBL/GenBank/DDBJ databases">
        <title>The Natural Products Discovery Center: Release of the First 8490 Sequenced Strains for Exploring Actinobacteria Biosynthetic Diversity.</title>
        <authorList>
            <person name="Kalkreuter E."/>
            <person name="Kautsar S.A."/>
            <person name="Yang D."/>
            <person name="Bader C.D."/>
            <person name="Teijaro C.N."/>
            <person name="Fluegel L."/>
            <person name="Davis C.M."/>
            <person name="Simpson J.R."/>
            <person name="Lauterbach L."/>
            <person name="Steele A.D."/>
            <person name="Gui C."/>
            <person name="Meng S."/>
            <person name="Li G."/>
            <person name="Viehrig K."/>
            <person name="Ye F."/>
            <person name="Su P."/>
            <person name="Kiefer A.F."/>
            <person name="Nichols A."/>
            <person name="Cepeda A.J."/>
            <person name="Yan W."/>
            <person name="Fan B."/>
            <person name="Jiang Y."/>
            <person name="Adhikari A."/>
            <person name="Zheng C.-J."/>
            <person name="Schuster L."/>
            <person name="Cowan T.M."/>
            <person name="Smanski M.J."/>
            <person name="Chevrette M.G."/>
            <person name="De Carvalho L.P.S."/>
            <person name="Shen B."/>
        </authorList>
    </citation>
    <scope>NUCLEOTIDE SEQUENCE [LARGE SCALE GENOMIC DNA]</scope>
    <source>
        <strain evidence="1 2">NPDC002593</strain>
    </source>
</reference>
<sequence>MQYKVTLTPQEPTLTVKVSADSAEQFTATVTDLSLTHAEVEPDGKGIDKVLEAAAKPLVQALVNKLVPSLIGRVKGQKLPCKLDHPVGYRVKVQDVPIWVQAANLTLGTHETHLLATGEIEVRS</sequence>
<name>A0ABW6S3L1_9NOCA</name>
<dbReference type="RefSeq" id="WP_040820625.1">
    <property type="nucleotide sequence ID" value="NZ_JBIAQY010000008.1"/>
</dbReference>
<organism evidence="1 2">
    <name type="scientific">Nocardia jiangxiensis</name>
    <dbReference type="NCBI Taxonomy" id="282685"/>
    <lineage>
        <taxon>Bacteria</taxon>
        <taxon>Bacillati</taxon>
        <taxon>Actinomycetota</taxon>
        <taxon>Actinomycetes</taxon>
        <taxon>Mycobacteriales</taxon>
        <taxon>Nocardiaceae</taxon>
        <taxon>Nocardia</taxon>
    </lineage>
</organism>
<accession>A0ABW6S3L1</accession>